<dbReference type="EMBL" id="CP030840">
    <property type="protein sequence ID" value="AXC11680.1"/>
    <property type="molecule type" value="Genomic_DNA"/>
</dbReference>
<dbReference type="AlphaFoldDB" id="A0A2Z5FY88"/>
<dbReference type="InterPro" id="IPR025423">
    <property type="entry name" value="TMEM205-like"/>
</dbReference>
<feature type="transmembrane region" description="Helical" evidence="5">
    <location>
        <begin position="49"/>
        <end position="68"/>
    </location>
</feature>
<dbReference type="Pfam" id="PF13664">
    <property type="entry name" value="DUF4149"/>
    <property type="match status" value="1"/>
</dbReference>
<protein>
    <recommendedName>
        <fullName evidence="6">TMEM205-like domain-containing protein</fullName>
    </recommendedName>
</protein>
<feature type="transmembrane region" description="Helical" evidence="5">
    <location>
        <begin position="75"/>
        <end position="95"/>
    </location>
</feature>
<evidence type="ECO:0000256" key="5">
    <source>
        <dbReference type="SAM" id="Phobius"/>
    </source>
</evidence>
<evidence type="ECO:0000256" key="3">
    <source>
        <dbReference type="ARBA" id="ARBA00022989"/>
    </source>
</evidence>
<name>A0A2Z5FY88_9BACT</name>
<feature type="domain" description="TMEM205-like" evidence="6">
    <location>
        <begin position="4"/>
        <end position="102"/>
    </location>
</feature>
<keyword evidence="8" id="KW-1185">Reference proteome</keyword>
<gene>
    <name evidence="7" type="ORF">ACPOL_2356</name>
</gene>
<evidence type="ECO:0000256" key="4">
    <source>
        <dbReference type="ARBA" id="ARBA00023136"/>
    </source>
</evidence>
<sequence length="160" mass="17133">MISLAIVFWLGGLLFFPVVAAVTFSHLSDTHAAGSIVGACLRILHQEGLFAGILLAVLFIAATLMGVYPRQVLRGPMLMVVAMLLLTAVSQFGIIPRMETYRMAAGGVIDAAAASDPNRIGFNRLHSLSTYVEEGVMVAGLLLVILLARAEGKEFRYSGR</sequence>
<dbReference type="Proteomes" id="UP000253606">
    <property type="component" value="Chromosome"/>
</dbReference>
<evidence type="ECO:0000313" key="7">
    <source>
        <dbReference type="EMBL" id="AXC11680.1"/>
    </source>
</evidence>
<evidence type="ECO:0000259" key="6">
    <source>
        <dbReference type="Pfam" id="PF13664"/>
    </source>
</evidence>
<keyword evidence="3 5" id="KW-1133">Transmembrane helix</keyword>
<evidence type="ECO:0000313" key="8">
    <source>
        <dbReference type="Proteomes" id="UP000253606"/>
    </source>
</evidence>
<comment type="subcellular location">
    <subcellularLocation>
        <location evidence="1">Membrane</location>
    </subcellularLocation>
</comment>
<accession>A0A2Z5FY88</accession>
<evidence type="ECO:0000256" key="1">
    <source>
        <dbReference type="ARBA" id="ARBA00004370"/>
    </source>
</evidence>
<organism evidence="7 8">
    <name type="scientific">Acidisarcina polymorpha</name>
    <dbReference type="NCBI Taxonomy" id="2211140"/>
    <lineage>
        <taxon>Bacteria</taxon>
        <taxon>Pseudomonadati</taxon>
        <taxon>Acidobacteriota</taxon>
        <taxon>Terriglobia</taxon>
        <taxon>Terriglobales</taxon>
        <taxon>Acidobacteriaceae</taxon>
        <taxon>Acidisarcina</taxon>
    </lineage>
</organism>
<evidence type="ECO:0000256" key="2">
    <source>
        <dbReference type="ARBA" id="ARBA00022692"/>
    </source>
</evidence>
<proteinExistence type="predicted"/>
<reference evidence="7 8" key="1">
    <citation type="journal article" date="2018" name="Front. Microbiol.">
        <title>Hydrolytic Capabilities as a Key to Environmental Success: Chitinolytic and Cellulolytic Acidobacteria From Acidic Sub-arctic Soils and Boreal Peatlands.</title>
        <authorList>
            <person name="Belova S.E."/>
            <person name="Ravin N.V."/>
            <person name="Pankratov T.A."/>
            <person name="Rakitin A.L."/>
            <person name="Ivanova A.A."/>
            <person name="Beletsky A.V."/>
            <person name="Mardanov A.V."/>
            <person name="Sinninghe Damste J.S."/>
            <person name="Dedysh S.N."/>
        </authorList>
    </citation>
    <scope>NUCLEOTIDE SEQUENCE [LARGE SCALE GENOMIC DNA]</scope>
    <source>
        <strain evidence="7 8">SBC82</strain>
    </source>
</reference>
<dbReference type="KEGG" id="abas:ACPOL_2356"/>
<dbReference type="GO" id="GO:0016020">
    <property type="term" value="C:membrane"/>
    <property type="evidence" value="ECO:0007669"/>
    <property type="project" value="UniProtKB-SubCell"/>
</dbReference>
<keyword evidence="4 5" id="KW-0472">Membrane</keyword>
<keyword evidence="2 5" id="KW-0812">Transmembrane</keyword>